<accession>A0ABZ1YMM5</accession>
<dbReference type="Proteomes" id="UP001432062">
    <property type="component" value="Chromosome"/>
</dbReference>
<evidence type="ECO:0000313" key="1">
    <source>
        <dbReference type="EMBL" id="WUV44477.1"/>
    </source>
</evidence>
<proteinExistence type="predicted"/>
<organism evidence="1 2">
    <name type="scientific">Nocardia vinacea</name>
    <dbReference type="NCBI Taxonomy" id="96468"/>
    <lineage>
        <taxon>Bacteria</taxon>
        <taxon>Bacillati</taxon>
        <taxon>Actinomycetota</taxon>
        <taxon>Actinomycetes</taxon>
        <taxon>Mycobacteriales</taxon>
        <taxon>Nocardiaceae</taxon>
        <taxon>Nocardia</taxon>
    </lineage>
</organism>
<reference evidence="1" key="1">
    <citation type="submission" date="2022-10" db="EMBL/GenBank/DDBJ databases">
        <title>The complete genomes of actinobacterial strains from the NBC collection.</title>
        <authorList>
            <person name="Joergensen T.S."/>
            <person name="Alvarez Arevalo M."/>
            <person name="Sterndorff E.B."/>
            <person name="Faurdal D."/>
            <person name="Vuksanovic O."/>
            <person name="Mourched A.-S."/>
            <person name="Charusanti P."/>
            <person name="Shaw S."/>
            <person name="Blin K."/>
            <person name="Weber T."/>
        </authorList>
    </citation>
    <scope>NUCLEOTIDE SEQUENCE</scope>
    <source>
        <strain evidence="1">NBC_01482</strain>
    </source>
</reference>
<keyword evidence="2" id="KW-1185">Reference proteome</keyword>
<sequence>MQVQPGTVKFDPYPDLAAARELLPKHSDLWDALRDDYWAALMNSEALPNSSEA</sequence>
<gene>
    <name evidence="1" type="ORF">OG563_35695</name>
</gene>
<evidence type="ECO:0000313" key="2">
    <source>
        <dbReference type="Proteomes" id="UP001432062"/>
    </source>
</evidence>
<dbReference type="EMBL" id="CP109441">
    <property type="protein sequence ID" value="WUV44477.1"/>
    <property type="molecule type" value="Genomic_DNA"/>
</dbReference>
<name>A0ABZ1YMM5_9NOCA</name>
<protein>
    <submittedName>
        <fullName evidence="1">Uncharacterized protein</fullName>
    </submittedName>
</protein>
<dbReference type="RefSeq" id="WP_329407407.1">
    <property type="nucleotide sequence ID" value="NZ_CP109441.1"/>
</dbReference>